<evidence type="ECO:0000313" key="10">
    <source>
        <dbReference type="EMBL" id="MDP5184719.1"/>
    </source>
</evidence>
<keyword evidence="5 8" id="KW-0472">Membrane</keyword>
<evidence type="ECO:0000256" key="4">
    <source>
        <dbReference type="ARBA" id="ARBA00022989"/>
    </source>
</evidence>
<dbReference type="RefSeq" id="WP_306001269.1">
    <property type="nucleotide sequence ID" value="NZ_JASNFN010000030.1"/>
</dbReference>
<dbReference type="GO" id="GO:0009003">
    <property type="term" value="F:signal peptidase activity"/>
    <property type="evidence" value="ECO:0007669"/>
    <property type="project" value="UniProtKB-EC"/>
</dbReference>
<keyword evidence="11" id="KW-1185">Reference proteome</keyword>
<evidence type="ECO:0000259" key="9">
    <source>
        <dbReference type="Pfam" id="PF00717"/>
    </source>
</evidence>
<feature type="domain" description="Peptidase S24/S26A/S26B/S26C" evidence="9">
    <location>
        <begin position="30"/>
        <end position="114"/>
    </location>
</feature>
<dbReference type="InterPro" id="IPR001733">
    <property type="entry name" value="Peptidase_S26B"/>
</dbReference>
<evidence type="ECO:0000256" key="5">
    <source>
        <dbReference type="ARBA" id="ARBA00023136"/>
    </source>
</evidence>
<evidence type="ECO:0000256" key="7">
    <source>
        <dbReference type="SAM" id="MobiDB-lite"/>
    </source>
</evidence>
<dbReference type="EC" id="3.4.21.89" evidence="6"/>
<sequence>MTATSKVARASAVIALALATMWLFWPSTLGGGTTYINTFGTSMEPGFRTGDLAVLSRAGSYSVGEVVAYRSESLDTVVMHRIVAADAEGFVTQGDNNDWLDEDRPTQEEILGRLFVRIPQGGKALEAISSPSVLSLVGVASALVLAAGRRKRGGHRARALRRRLPALRTPSVSLSSVSLPSFSVPSFSVPSVQLPRVPRGSLTVLVRARSRQVALTAAAVALVAALGAGALVVVPGTETVEEPLTVTQQGRFSYAGTAERGTTYPDGTVATGDTVWTRLSTGLTVSYEDTVTGPDLAGLQGALRLDVTVQAADGWSTYLGSGPVVGFTDGVATASVDVDAARAAEVLARHYAEVGVSGSTATLTVTPTVALSGTVRGTAFEAGSPAGLDFALDPTALRLAGDPETVLRTLTPTSVPVTTVGPRSFDVLALSVPIGVARGAVLAVLALALLVAAVGTVLGRAGRGDAADEFLVRHADRIVPVNGLAAGGTVIDVSDADSLRRVAERFDTVVLHHAGPDEDVFAVRDVDATYRFVVPGGAERRGRPPVPSRERRPVPDEDLTAPLPQVGLRGLLA</sequence>
<dbReference type="NCBIfam" id="TIGR02228">
    <property type="entry name" value="sigpep_I_arch"/>
    <property type="match status" value="1"/>
</dbReference>
<organism evidence="10 11">
    <name type="scientific">Blastococcus carthaginiensis</name>
    <dbReference type="NCBI Taxonomy" id="3050034"/>
    <lineage>
        <taxon>Bacteria</taxon>
        <taxon>Bacillati</taxon>
        <taxon>Actinomycetota</taxon>
        <taxon>Actinomycetes</taxon>
        <taxon>Geodermatophilales</taxon>
        <taxon>Geodermatophilaceae</taxon>
        <taxon>Blastococcus</taxon>
    </lineage>
</organism>
<keyword evidence="4 8" id="KW-1133">Transmembrane helix</keyword>
<dbReference type="InterPro" id="IPR015927">
    <property type="entry name" value="Peptidase_S24_S26A/B/C"/>
</dbReference>
<evidence type="ECO:0000256" key="2">
    <source>
        <dbReference type="ARBA" id="ARBA00022670"/>
    </source>
</evidence>
<dbReference type="Pfam" id="PF00717">
    <property type="entry name" value="Peptidase_S24"/>
    <property type="match status" value="1"/>
</dbReference>
<evidence type="ECO:0000256" key="8">
    <source>
        <dbReference type="SAM" id="Phobius"/>
    </source>
</evidence>
<feature type="transmembrane region" description="Helical" evidence="8">
    <location>
        <begin position="128"/>
        <end position="148"/>
    </location>
</feature>
<evidence type="ECO:0000256" key="1">
    <source>
        <dbReference type="ARBA" id="ARBA00004370"/>
    </source>
</evidence>
<dbReference type="InterPro" id="IPR036286">
    <property type="entry name" value="LexA/Signal_pep-like_sf"/>
</dbReference>
<evidence type="ECO:0000256" key="3">
    <source>
        <dbReference type="ARBA" id="ARBA00022692"/>
    </source>
</evidence>
<evidence type="ECO:0000256" key="6">
    <source>
        <dbReference type="NCBIfam" id="TIGR02228"/>
    </source>
</evidence>
<evidence type="ECO:0000313" key="11">
    <source>
        <dbReference type="Proteomes" id="UP001233673"/>
    </source>
</evidence>
<feature type="region of interest" description="Disordered" evidence="7">
    <location>
        <begin position="538"/>
        <end position="560"/>
    </location>
</feature>
<keyword evidence="10" id="KW-0378">Hydrolase</keyword>
<name>A0ABT9IHX9_9ACTN</name>
<keyword evidence="3 8" id="KW-0812">Transmembrane</keyword>
<dbReference type="Proteomes" id="UP001233673">
    <property type="component" value="Unassembled WGS sequence"/>
</dbReference>
<feature type="transmembrane region" description="Helical" evidence="8">
    <location>
        <begin position="213"/>
        <end position="234"/>
    </location>
</feature>
<feature type="transmembrane region" description="Helical" evidence="8">
    <location>
        <begin position="439"/>
        <end position="458"/>
    </location>
</feature>
<keyword evidence="2" id="KW-0645">Protease</keyword>
<dbReference type="EMBL" id="JASNFN010000030">
    <property type="protein sequence ID" value="MDP5184719.1"/>
    <property type="molecule type" value="Genomic_DNA"/>
</dbReference>
<feature type="compositionally biased region" description="Basic and acidic residues" evidence="7">
    <location>
        <begin position="538"/>
        <end position="555"/>
    </location>
</feature>
<comment type="caution">
    <text evidence="10">The sequence shown here is derived from an EMBL/GenBank/DDBJ whole genome shotgun (WGS) entry which is preliminary data.</text>
</comment>
<gene>
    <name evidence="10" type="ORF">QOZ88_18955</name>
</gene>
<dbReference type="CDD" id="cd06462">
    <property type="entry name" value="Peptidase_S24_S26"/>
    <property type="match status" value="1"/>
</dbReference>
<comment type="subcellular location">
    <subcellularLocation>
        <location evidence="1">Membrane</location>
    </subcellularLocation>
</comment>
<feature type="transmembrane region" description="Helical" evidence="8">
    <location>
        <begin position="7"/>
        <end position="25"/>
    </location>
</feature>
<protein>
    <recommendedName>
        <fullName evidence="6">Signal peptidase I</fullName>
        <ecNumber evidence="6">3.4.21.89</ecNumber>
    </recommendedName>
</protein>
<dbReference type="SUPFAM" id="SSF51306">
    <property type="entry name" value="LexA/Signal peptidase"/>
    <property type="match status" value="1"/>
</dbReference>
<reference evidence="11" key="1">
    <citation type="submission" date="2023-05" db="EMBL/GenBank/DDBJ databases">
        <title>Draft genome of Pseudofrankia sp. BMG5.37.</title>
        <authorList>
            <person name="Gtari M."/>
            <person name="Ghodhbane F."/>
            <person name="Sbissi I."/>
        </authorList>
    </citation>
    <scope>NUCLEOTIDE SEQUENCE [LARGE SCALE GENOMIC DNA]</scope>
    <source>
        <strain evidence="11">BMG 814</strain>
    </source>
</reference>
<proteinExistence type="predicted"/>
<accession>A0ABT9IHX9</accession>